<name>A0A0G4ETD3_VITBC</name>
<dbReference type="OrthoDB" id="412781at2759"/>
<evidence type="ECO:0000256" key="1">
    <source>
        <dbReference type="SAM" id="MobiDB-lite"/>
    </source>
</evidence>
<dbReference type="Proteomes" id="UP000041254">
    <property type="component" value="Unassembled WGS sequence"/>
</dbReference>
<dbReference type="EMBL" id="CDMY01000305">
    <property type="protein sequence ID" value="CEM01569.1"/>
    <property type="molecule type" value="Genomic_DNA"/>
</dbReference>
<dbReference type="VEuPathDB" id="CryptoDB:Vbra_13199"/>
<dbReference type="Gene3D" id="1.10.1410.10">
    <property type="match status" value="1"/>
</dbReference>
<protein>
    <recommendedName>
        <fullName evidence="2">Poly(A) RNA polymerase mitochondrial-like central palm domain-containing protein</fullName>
    </recommendedName>
</protein>
<dbReference type="PANTHER" id="PTHR12271">
    <property type="entry name" value="POLY A POLYMERASE CID PAP -RELATED"/>
    <property type="match status" value="1"/>
</dbReference>
<dbReference type="PANTHER" id="PTHR12271:SF40">
    <property type="entry name" value="POLY(A) RNA POLYMERASE GLD2"/>
    <property type="match status" value="1"/>
</dbReference>
<dbReference type="InterPro" id="IPR054708">
    <property type="entry name" value="MTPAP-like_central"/>
</dbReference>
<evidence type="ECO:0000313" key="3">
    <source>
        <dbReference type="EMBL" id="CEM01569.1"/>
    </source>
</evidence>
<dbReference type="InterPro" id="IPR043519">
    <property type="entry name" value="NT_sf"/>
</dbReference>
<proteinExistence type="predicted"/>
<evidence type="ECO:0000259" key="2">
    <source>
        <dbReference type="Pfam" id="PF22600"/>
    </source>
</evidence>
<dbReference type="Pfam" id="PF22600">
    <property type="entry name" value="MTPAP-like_central"/>
    <property type="match status" value="1"/>
</dbReference>
<dbReference type="AlphaFoldDB" id="A0A0G4ETD3"/>
<keyword evidence="4" id="KW-1185">Reference proteome</keyword>
<gene>
    <name evidence="3" type="ORF">Vbra_13199</name>
</gene>
<dbReference type="GO" id="GO:0016779">
    <property type="term" value="F:nucleotidyltransferase activity"/>
    <property type="evidence" value="ECO:0007669"/>
    <property type="project" value="TreeGrafter"/>
</dbReference>
<organism evidence="3 4">
    <name type="scientific">Vitrella brassicaformis (strain CCMP3155)</name>
    <dbReference type="NCBI Taxonomy" id="1169540"/>
    <lineage>
        <taxon>Eukaryota</taxon>
        <taxon>Sar</taxon>
        <taxon>Alveolata</taxon>
        <taxon>Colpodellida</taxon>
        <taxon>Vitrellaceae</taxon>
        <taxon>Vitrella</taxon>
    </lineage>
</organism>
<dbReference type="SUPFAM" id="SSF81301">
    <property type="entry name" value="Nucleotidyltransferase"/>
    <property type="match status" value="1"/>
</dbReference>
<dbReference type="Gene3D" id="3.30.460.10">
    <property type="entry name" value="Beta Polymerase, domain 2"/>
    <property type="match status" value="1"/>
</dbReference>
<feature type="domain" description="Poly(A) RNA polymerase mitochondrial-like central palm" evidence="2">
    <location>
        <begin position="12"/>
        <end position="149"/>
    </location>
</feature>
<reference evidence="3 4" key="1">
    <citation type="submission" date="2014-11" db="EMBL/GenBank/DDBJ databases">
        <authorList>
            <person name="Zhu J."/>
            <person name="Qi W."/>
            <person name="Song R."/>
        </authorList>
    </citation>
    <scope>NUCLEOTIDE SEQUENCE [LARGE SCALE GENOMIC DNA]</scope>
</reference>
<evidence type="ECO:0000313" key="4">
    <source>
        <dbReference type="Proteomes" id="UP000041254"/>
    </source>
</evidence>
<dbReference type="SUPFAM" id="SSF81631">
    <property type="entry name" value="PAP/OAS1 substrate-binding domain"/>
    <property type="match status" value="1"/>
</dbReference>
<sequence length="423" mass="47735">MARSDARDACEAQLWKVVRRNKPTEDDMNRHMAAYGKAREACEATFGYPPLLYGSAVSGFATRSSDLDLVLPLDDVGLGGRASFRTRVLEAIDRLRGPMERTGFNTEAVSGARVPILRCQWGLGTHTHMDISFGKECVVHNSRMLRTYAEFDHRVAGLGVLVKTWAKSRSLTDTRDGLPSPYAWLLLVIHFMQHEGILPILQAPPENICFKPYPKVFVDEPPMDVFFWQPSERRPNSAIFTPASGLRERLHEEADRSLALMQTQDLLCQPGAIMSTDEEQARRRAFGLQDEDAVMMGDIGDGLLALLYKFMHYYSCEYQYCRRNSGISVKRPSRQRREPYHPAGDSVVPTAAEHRDGLGNWGEKADWDRGCGMWIEDPFENGRNLGPISYTCQRQVMLELDDTLATMATIQTPADVEQLFRPA</sequence>
<dbReference type="STRING" id="1169540.A0A0G4ETD3"/>
<dbReference type="GO" id="GO:0031123">
    <property type="term" value="P:RNA 3'-end processing"/>
    <property type="evidence" value="ECO:0007669"/>
    <property type="project" value="TreeGrafter"/>
</dbReference>
<dbReference type="InParanoid" id="A0A0G4ETD3"/>
<accession>A0A0G4ETD3</accession>
<dbReference type="PhylomeDB" id="A0A0G4ETD3"/>
<feature type="region of interest" description="Disordered" evidence="1">
    <location>
        <begin position="331"/>
        <end position="355"/>
    </location>
</feature>